<name>A0ABN8P437_9CNID</name>
<organism evidence="1 2">
    <name type="scientific">Porites lobata</name>
    <dbReference type="NCBI Taxonomy" id="104759"/>
    <lineage>
        <taxon>Eukaryota</taxon>
        <taxon>Metazoa</taxon>
        <taxon>Cnidaria</taxon>
        <taxon>Anthozoa</taxon>
        <taxon>Hexacorallia</taxon>
        <taxon>Scleractinia</taxon>
        <taxon>Fungiina</taxon>
        <taxon>Poritidae</taxon>
        <taxon>Porites</taxon>
    </lineage>
</organism>
<comment type="caution">
    <text evidence="1">The sequence shown here is derived from an EMBL/GenBank/DDBJ whole genome shotgun (WGS) entry which is preliminary data.</text>
</comment>
<dbReference type="EMBL" id="CALNXK010000045">
    <property type="protein sequence ID" value="CAH3128598.1"/>
    <property type="molecule type" value="Genomic_DNA"/>
</dbReference>
<evidence type="ECO:0000313" key="1">
    <source>
        <dbReference type="EMBL" id="CAH3128598.1"/>
    </source>
</evidence>
<proteinExistence type="predicted"/>
<sequence length="131" mass="15349">SNESARNRSGGNQYDLLPLDKKCETFFVTFDFYSPRAHFIIVPRKMFPVRENYNDLHRTTRLRIIAAAKAMVSHYGLEKSAILSVHLGSWMAKNNRFHAHVCVDLDDYLRLFKTKKEEIPGWPSRKYVTKE</sequence>
<feature type="non-terminal residue" evidence="1">
    <location>
        <position position="1"/>
    </location>
</feature>
<reference evidence="1 2" key="1">
    <citation type="submission" date="2022-05" db="EMBL/GenBank/DDBJ databases">
        <authorList>
            <consortium name="Genoscope - CEA"/>
            <person name="William W."/>
        </authorList>
    </citation>
    <scope>NUCLEOTIDE SEQUENCE [LARGE SCALE GENOMIC DNA]</scope>
</reference>
<gene>
    <name evidence="1" type="ORF">PLOB_00033691</name>
</gene>
<protein>
    <submittedName>
        <fullName evidence="1">Uncharacterized protein</fullName>
    </submittedName>
</protein>
<evidence type="ECO:0000313" key="2">
    <source>
        <dbReference type="Proteomes" id="UP001159405"/>
    </source>
</evidence>
<dbReference type="Proteomes" id="UP001159405">
    <property type="component" value="Unassembled WGS sequence"/>
</dbReference>
<keyword evidence="2" id="KW-1185">Reference proteome</keyword>
<accession>A0ABN8P437</accession>